<evidence type="ECO:0000259" key="1">
    <source>
        <dbReference type="Pfam" id="PF00753"/>
    </source>
</evidence>
<organism evidence="2 3">
    <name type="scientific">Isoptericola sediminis</name>
    <dbReference type="NCBI Taxonomy" id="2733572"/>
    <lineage>
        <taxon>Bacteria</taxon>
        <taxon>Bacillati</taxon>
        <taxon>Actinomycetota</taxon>
        <taxon>Actinomycetes</taxon>
        <taxon>Micrococcales</taxon>
        <taxon>Promicromonosporaceae</taxon>
        <taxon>Isoptericola</taxon>
    </lineage>
</organism>
<dbReference type="RefSeq" id="WP_171246611.1">
    <property type="nucleotide sequence ID" value="NZ_JABFAJ010000011.1"/>
</dbReference>
<dbReference type="InterPro" id="IPR001279">
    <property type="entry name" value="Metallo-B-lactamas"/>
</dbReference>
<dbReference type="InterPro" id="IPR052159">
    <property type="entry name" value="Competence_DNA_uptake"/>
</dbReference>
<proteinExistence type="predicted"/>
<dbReference type="PANTHER" id="PTHR30619:SF1">
    <property type="entry name" value="RECOMBINATION PROTEIN 2"/>
    <property type="match status" value="1"/>
</dbReference>
<reference evidence="2 3" key="1">
    <citation type="submission" date="2020-05" db="EMBL/GenBank/DDBJ databases">
        <title>Genome sequence of Isoptericola sp. JC619 isolated from Chilika lagoon, India.</title>
        <authorList>
            <person name="Kumar D."/>
            <person name="Appam K."/>
            <person name="Gandham S."/>
            <person name="Uppada J."/>
            <person name="Sasikala C."/>
            <person name="Venkata Ramana C."/>
        </authorList>
    </citation>
    <scope>NUCLEOTIDE SEQUENCE [LARGE SCALE GENOMIC DNA]</scope>
    <source>
        <strain evidence="2 3">JC619</strain>
    </source>
</reference>
<evidence type="ECO:0000313" key="2">
    <source>
        <dbReference type="EMBL" id="NNU27101.1"/>
    </source>
</evidence>
<keyword evidence="3" id="KW-1185">Reference proteome</keyword>
<protein>
    <recommendedName>
        <fullName evidence="1">Metallo-beta-lactamase domain-containing protein</fullName>
    </recommendedName>
</protein>
<dbReference type="SUPFAM" id="SSF56281">
    <property type="entry name" value="Metallo-hydrolase/oxidoreductase"/>
    <property type="match status" value="1"/>
</dbReference>
<feature type="domain" description="Metallo-beta-lactamase" evidence="1">
    <location>
        <begin position="54"/>
        <end position="120"/>
    </location>
</feature>
<dbReference type="InterPro" id="IPR036866">
    <property type="entry name" value="RibonucZ/Hydroxyglut_hydro"/>
</dbReference>
<accession>A0A849K2V3</accession>
<dbReference type="AlphaFoldDB" id="A0A849K2V3"/>
<comment type="caution">
    <text evidence="2">The sequence shown here is derived from an EMBL/GenBank/DDBJ whole genome shotgun (WGS) entry which is preliminary data.</text>
</comment>
<sequence>MSVPQRIPADHFTARDLVGELKERPDALAHFVLNVGDGDAQVVLLPTDPVAEHRRAVVVDAGRDKPLSLIAALTAEGLLPGVDDVALVVATHPHQDHIGAMAEVLAGLGDRVAEFWDPGYFHPIGAFHRMMAEVERRTGLLYSHPASGLSRWIGRTGITVLSPSIHLRNRFDTYGVEINDSSLSMRLQHPAARVVTRDEAGNVVDKSSSEVSLVLGGDAQTLSWSYVLTDFPFLMKSNSASSAAIAAATGDVDLLRADVFKVSHHASKRGVNLELMERIRPWASVVSCGPDSPRYHFPHDLAQEILREARDPRAGSGGQRSERDWEVRIYYTADRDTDGRALGTVVTVLEEGRRPQVWRLGDTPGRSVSVAALRKARRLDNR</sequence>
<dbReference type="EMBL" id="JABFAJ010000011">
    <property type="protein sequence ID" value="NNU27101.1"/>
    <property type="molecule type" value="Genomic_DNA"/>
</dbReference>
<dbReference type="PANTHER" id="PTHR30619">
    <property type="entry name" value="DNA INTERNALIZATION/COMPETENCE PROTEIN COMEC/REC2"/>
    <property type="match status" value="1"/>
</dbReference>
<dbReference type="Gene3D" id="3.60.15.10">
    <property type="entry name" value="Ribonuclease Z/Hydroxyacylglutathione hydrolase-like"/>
    <property type="match status" value="1"/>
</dbReference>
<dbReference type="Proteomes" id="UP000557204">
    <property type="component" value="Unassembled WGS sequence"/>
</dbReference>
<evidence type="ECO:0000313" key="3">
    <source>
        <dbReference type="Proteomes" id="UP000557204"/>
    </source>
</evidence>
<dbReference type="Pfam" id="PF00753">
    <property type="entry name" value="Lactamase_B"/>
    <property type="match status" value="1"/>
</dbReference>
<name>A0A849K2V3_9MICO</name>
<gene>
    <name evidence="2" type="ORF">HLI28_06035</name>
</gene>